<proteinExistence type="predicted"/>
<reference evidence="1" key="1">
    <citation type="journal article" date="2015" name="ISME J.">
        <title>Aquifer environment selects for microbial species cohorts in sediment and groundwater.</title>
        <authorList>
            <person name="Hug L.A."/>
            <person name="Thomas B.C."/>
            <person name="Brown C.T."/>
            <person name="Frischkorn K.R."/>
            <person name="Williams K.H."/>
            <person name="Tringe S.G."/>
            <person name="Banfield J.F."/>
        </authorList>
    </citation>
    <scope>NUCLEOTIDE SEQUENCE</scope>
</reference>
<evidence type="ECO:0000313" key="1">
    <source>
        <dbReference type="EMBL" id="AKQ01104.1"/>
    </source>
</evidence>
<protein>
    <submittedName>
        <fullName evidence="1">Uncharacterized protein</fullName>
    </submittedName>
</protein>
<dbReference type="EMBL" id="KT006951">
    <property type="protein sequence ID" value="AKQ01104.1"/>
    <property type="molecule type" value="Genomic_DNA"/>
</dbReference>
<name>A0A0H4TKR4_9CHLR</name>
<accession>A0A0H4TKR4</accession>
<organism evidence="1">
    <name type="scientific">uncultured Chloroflexi bacterium Rifle_16ft_4_minimus_1477</name>
    <dbReference type="NCBI Taxonomy" id="1665058"/>
    <lineage>
        <taxon>Bacteria</taxon>
        <taxon>Bacillati</taxon>
        <taxon>Chloroflexota</taxon>
        <taxon>environmental samples</taxon>
    </lineage>
</organism>
<dbReference type="AlphaFoldDB" id="A0A0H4TKR4"/>
<sequence>MAANDQQRLDAVIIHSSAILEIEPSELTTMYDNGIVVAFFNLLSPVVEDLVNDSSIGENDWMDGTAEPMAGDFYLTVWHLTLCSNGDIFPPACPGGNQIESSSAGKAAESLNSKADFEMFRNVLLSYLESSN</sequence>